<name>A0A7X9P0R8_9BACT</name>
<feature type="signal peptide" evidence="1">
    <location>
        <begin position="1"/>
        <end position="19"/>
    </location>
</feature>
<feature type="domain" description="Outer membrane protein beta-barrel" evidence="2">
    <location>
        <begin position="24"/>
        <end position="178"/>
    </location>
</feature>
<comment type="caution">
    <text evidence="3">The sequence shown here is derived from an EMBL/GenBank/DDBJ whole genome shotgun (WGS) entry which is preliminary data.</text>
</comment>
<evidence type="ECO:0000259" key="2">
    <source>
        <dbReference type="Pfam" id="PF13568"/>
    </source>
</evidence>
<keyword evidence="1" id="KW-0732">Signal</keyword>
<dbReference type="InterPro" id="IPR025665">
    <property type="entry name" value="Beta-barrel_OMP_2"/>
</dbReference>
<evidence type="ECO:0000313" key="3">
    <source>
        <dbReference type="EMBL" id="NME67108.1"/>
    </source>
</evidence>
<organism evidence="3 4">
    <name type="scientific">Flammeovirga aprica JL-4</name>
    <dbReference type="NCBI Taxonomy" id="694437"/>
    <lineage>
        <taxon>Bacteria</taxon>
        <taxon>Pseudomonadati</taxon>
        <taxon>Bacteroidota</taxon>
        <taxon>Cytophagia</taxon>
        <taxon>Cytophagales</taxon>
        <taxon>Flammeovirgaceae</taxon>
        <taxon>Flammeovirga</taxon>
    </lineage>
</organism>
<dbReference type="Pfam" id="PF13568">
    <property type="entry name" value="OMP_b-brl_2"/>
    <property type="match status" value="1"/>
</dbReference>
<evidence type="ECO:0000313" key="4">
    <source>
        <dbReference type="Proteomes" id="UP000576082"/>
    </source>
</evidence>
<feature type="chain" id="PRO_5030846928" evidence="1">
    <location>
        <begin position="20"/>
        <end position="200"/>
    </location>
</feature>
<dbReference type="Proteomes" id="UP000576082">
    <property type="component" value="Unassembled WGS sequence"/>
</dbReference>
<sequence>MKKIFLALSLLIASYSVYGQGIMVAGKVGTSISTIKTNRVNDFNYKPNFNFGVVVEAATNDLFSLQTECMYSMISSKSEGTTVNLNYVDFPILAKITFGKSKRFFFNAGPMVSILARAKEKGPINILDGSLSTAENSNERDGMRYLNNSNFSMVFGIGALIDNIMIDFRYITGFTDISRAQGNDLSVSRFDITVAYALVF</sequence>
<proteinExistence type="predicted"/>
<keyword evidence="4" id="KW-1185">Reference proteome</keyword>
<protein>
    <submittedName>
        <fullName evidence="3">PorT family protein</fullName>
    </submittedName>
</protein>
<evidence type="ECO:0000256" key="1">
    <source>
        <dbReference type="SAM" id="SignalP"/>
    </source>
</evidence>
<reference evidence="3 4" key="1">
    <citation type="submission" date="2020-04" db="EMBL/GenBank/DDBJ databases">
        <title>Flammeovirga sp. SR4, a novel species isolated from seawater.</title>
        <authorList>
            <person name="Wang X."/>
        </authorList>
    </citation>
    <scope>NUCLEOTIDE SEQUENCE [LARGE SCALE GENOMIC DNA]</scope>
    <source>
        <strain evidence="3 4">ATCC 23126</strain>
    </source>
</reference>
<dbReference type="RefSeq" id="WP_169655208.1">
    <property type="nucleotide sequence ID" value="NZ_JABANE010000007.1"/>
</dbReference>
<accession>A0A7X9P0R8</accession>
<dbReference type="AlphaFoldDB" id="A0A7X9P0R8"/>
<dbReference type="EMBL" id="JABANE010000007">
    <property type="protein sequence ID" value="NME67108.1"/>
    <property type="molecule type" value="Genomic_DNA"/>
</dbReference>
<gene>
    <name evidence="3" type="ORF">HHU12_03930</name>
</gene>